<dbReference type="EMBL" id="CM042060">
    <property type="protein sequence ID" value="KAI3678238.1"/>
    <property type="molecule type" value="Genomic_DNA"/>
</dbReference>
<name>A0ACB8Y4Q9_ARCLA</name>
<evidence type="ECO:0000313" key="1">
    <source>
        <dbReference type="EMBL" id="KAI3678238.1"/>
    </source>
</evidence>
<organism evidence="1 2">
    <name type="scientific">Arctium lappa</name>
    <name type="common">Greater burdock</name>
    <name type="synonym">Lappa major</name>
    <dbReference type="NCBI Taxonomy" id="4217"/>
    <lineage>
        <taxon>Eukaryota</taxon>
        <taxon>Viridiplantae</taxon>
        <taxon>Streptophyta</taxon>
        <taxon>Embryophyta</taxon>
        <taxon>Tracheophyta</taxon>
        <taxon>Spermatophyta</taxon>
        <taxon>Magnoliopsida</taxon>
        <taxon>eudicotyledons</taxon>
        <taxon>Gunneridae</taxon>
        <taxon>Pentapetalae</taxon>
        <taxon>asterids</taxon>
        <taxon>campanulids</taxon>
        <taxon>Asterales</taxon>
        <taxon>Asteraceae</taxon>
        <taxon>Carduoideae</taxon>
        <taxon>Cardueae</taxon>
        <taxon>Arctiinae</taxon>
        <taxon>Arctium</taxon>
    </lineage>
</organism>
<accession>A0ACB8Y4Q9</accession>
<reference evidence="1 2" key="2">
    <citation type="journal article" date="2022" name="Mol. Ecol. Resour.">
        <title>The genomes of chicory, endive, great burdock and yacon provide insights into Asteraceae paleo-polyploidization history and plant inulin production.</title>
        <authorList>
            <person name="Fan W."/>
            <person name="Wang S."/>
            <person name="Wang H."/>
            <person name="Wang A."/>
            <person name="Jiang F."/>
            <person name="Liu H."/>
            <person name="Zhao H."/>
            <person name="Xu D."/>
            <person name="Zhang Y."/>
        </authorList>
    </citation>
    <scope>NUCLEOTIDE SEQUENCE [LARGE SCALE GENOMIC DNA]</scope>
    <source>
        <strain evidence="2">cv. Niubang</strain>
    </source>
</reference>
<comment type="caution">
    <text evidence="1">The sequence shown here is derived from an EMBL/GenBank/DDBJ whole genome shotgun (WGS) entry which is preliminary data.</text>
</comment>
<dbReference type="Proteomes" id="UP001055879">
    <property type="component" value="Linkage Group LG14"/>
</dbReference>
<reference evidence="2" key="1">
    <citation type="journal article" date="2022" name="Mol. Ecol. Resour.">
        <title>The genomes of chicory, endive, great burdock and yacon provide insights into Asteraceae palaeo-polyploidization history and plant inulin production.</title>
        <authorList>
            <person name="Fan W."/>
            <person name="Wang S."/>
            <person name="Wang H."/>
            <person name="Wang A."/>
            <person name="Jiang F."/>
            <person name="Liu H."/>
            <person name="Zhao H."/>
            <person name="Xu D."/>
            <person name="Zhang Y."/>
        </authorList>
    </citation>
    <scope>NUCLEOTIDE SEQUENCE [LARGE SCALE GENOMIC DNA]</scope>
    <source>
        <strain evidence="2">cv. Niubang</strain>
    </source>
</reference>
<gene>
    <name evidence="1" type="ORF">L6452_37523</name>
</gene>
<sequence>MAASSSNHGQKRRDGNKRMEMEEIVRHMSNLPSYLERGKPIQDRALNFGVLDWGRLEKWQYHRQKQGFFRSDKCSPSSSNSSLLFSTDGSSPHSSRGQSFSPTSLKPHCVTLQSSLNISPEEISSRFVKPCSGNLDKSQDVKDAPLNQSGEKRTTNRSRNKPRGSKTNDLYPQSRPESKSSDDLGSFYTASSSPSPSPSSKGKKKIQDELVNELGNFQDPSYGTCDGAMHKTVVLLPRDAPGNNQTNGEMFDNIHADPNNGIPRSFPCETEVINRKNSQNVAISERNSSSPSQSKTTEEKESSFSSKSSNSKSGTIAASKQRSISPLRRFNFSMNSKCAAPTSANRTVESPPTSRTHSSPLRRLLDPLFPSKSPEDSTIKAKAKLDLRSCKEVRVDDSHMNKMNESSSTKQALFQIAVRNGRPLFTFAVDNNIDILAATVRSLSGKDDSNGWIYTFFTIHEVKKKKSGWLSQGTKGTAQGYHPNVTAQMKVYNPTVSSREFVLSSMDPNRLDHQVLDGQPQDELAAIVVRFLRKADDEEDQDCFSTTVILPGGHHSVPSKGEPSPLIDRWRSGGVCDCGGWDMGCRLRTLTNKVQSNRRSKSPEAHMTSSKFELFFQGEVPNESPFFSLSPLKEGIFSVEYNSSLSLLHAFSICISVIECRKSCQHTELRTYVAKRVDDDEAPVTYASLPPLSLVERV</sequence>
<evidence type="ECO:0000313" key="2">
    <source>
        <dbReference type="Proteomes" id="UP001055879"/>
    </source>
</evidence>
<proteinExistence type="predicted"/>
<protein>
    <submittedName>
        <fullName evidence="1">Uncharacterized protein</fullName>
    </submittedName>
</protein>
<keyword evidence="2" id="KW-1185">Reference proteome</keyword>